<accession>A0ABD5TXP2</accession>
<dbReference type="Proteomes" id="UP001596408">
    <property type="component" value="Unassembled WGS sequence"/>
</dbReference>
<dbReference type="PROSITE" id="PS51819">
    <property type="entry name" value="VOC"/>
    <property type="match status" value="1"/>
</dbReference>
<feature type="domain" description="VOC" evidence="1">
    <location>
        <begin position="2"/>
        <end position="122"/>
    </location>
</feature>
<organism evidence="2 3">
    <name type="scientific">Halopelagius fulvigenes</name>
    <dbReference type="NCBI Taxonomy" id="1198324"/>
    <lineage>
        <taxon>Archaea</taxon>
        <taxon>Methanobacteriati</taxon>
        <taxon>Methanobacteriota</taxon>
        <taxon>Stenosarchaea group</taxon>
        <taxon>Halobacteria</taxon>
        <taxon>Halobacteriales</taxon>
        <taxon>Haloferacaceae</taxon>
    </lineage>
</organism>
<evidence type="ECO:0000259" key="1">
    <source>
        <dbReference type="PROSITE" id="PS51819"/>
    </source>
</evidence>
<dbReference type="AlphaFoldDB" id="A0ABD5TXP2"/>
<dbReference type="CDD" id="cd06587">
    <property type="entry name" value="VOC"/>
    <property type="match status" value="1"/>
</dbReference>
<name>A0ABD5TXP2_9EURY</name>
<keyword evidence="3" id="KW-1185">Reference proteome</keyword>
<dbReference type="SUPFAM" id="SSF54593">
    <property type="entry name" value="Glyoxalase/Bleomycin resistance protein/Dihydroxybiphenyl dioxygenase"/>
    <property type="match status" value="1"/>
</dbReference>
<dbReference type="PANTHER" id="PTHR46036">
    <property type="entry name" value="LACTOYLGLUTATHIONE LYASE"/>
    <property type="match status" value="1"/>
</dbReference>
<dbReference type="InterPro" id="IPR029068">
    <property type="entry name" value="Glyas_Bleomycin-R_OHBP_Dase"/>
</dbReference>
<dbReference type="InterPro" id="IPR004360">
    <property type="entry name" value="Glyas_Fos-R_dOase_dom"/>
</dbReference>
<comment type="caution">
    <text evidence="2">The sequence shown here is derived from an EMBL/GenBank/DDBJ whole genome shotgun (WGS) entry which is preliminary data.</text>
</comment>
<evidence type="ECO:0000313" key="2">
    <source>
        <dbReference type="EMBL" id="MFC6825279.1"/>
    </source>
</evidence>
<dbReference type="Gene3D" id="3.10.180.10">
    <property type="entry name" value="2,3-Dihydroxybiphenyl 1,2-Dioxygenase, domain 1"/>
    <property type="match status" value="1"/>
</dbReference>
<evidence type="ECO:0000313" key="3">
    <source>
        <dbReference type="Proteomes" id="UP001596408"/>
    </source>
</evidence>
<dbReference type="RefSeq" id="WP_379695353.1">
    <property type="nucleotide sequence ID" value="NZ_JBHSXH010000014.1"/>
</dbReference>
<reference evidence="2 3" key="1">
    <citation type="journal article" date="2019" name="Int. J. Syst. Evol. Microbiol.">
        <title>The Global Catalogue of Microorganisms (GCM) 10K type strain sequencing project: providing services to taxonomists for standard genome sequencing and annotation.</title>
        <authorList>
            <consortium name="The Broad Institute Genomics Platform"/>
            <consortium name="The Broad Institute Genome Sequencing Center for Infectious Disease"/>
            <person name="Wu L."/>
            <person name="Ma J."/>
        </authorList>
    </citation>
    <scope>NUCLEOTIDE SEQUENCE [LARGE SCALE GENOMIC DNA]</scope>
    <source>
        <strain evidence="2 3">YIM 94188</strain>
    </source>
</reference>
<dbReference type="Pfam" id="PF00903">
    <property type="entry name" value="Glyoxalase"/>
    <property type="match status" value="1"/>
</dbReference>
<sequence length="123" mass="13538">MDVLHTAIWVSDLNTTKAFYCDGVGLKFSREFATDGVRNYFVKGENGVEIQFKYDSEHEVTVERDGVDHLAVGVDDVETTVGHLVDERGSEVLKPPTVLKKTGSTIAFVTDPDGYVLELVESA</sequence>
<dbReference type="EMBL" id="JBHSXH010000014">
    <property type="protein sequence ID" value="MFC6825279.1"/>
    <property type="molecule type" value="Genomic_DNA"/>
</dbReference>
<dbReference type="InterPro" id="IPR037523">
    <property type="entry name" value="VOC_core"/>
</dbReference>
<protein>
    <submittedName>
        <fullName evidence="2">VOC family protein</fullName>
    </submittedName>
</protein>
<dbReference type="PANTHER" id="PTHR46036:SF5">
    <property type="entry name" value="LACTOYLGLUTATHIONE LYASE"/>
    <property type="match status" value="1"/>
</dbReference>
<gene>
    <name evidence="2" type="ORF">ACFQEV_09800</name>
</gene>
<proteinExistence type="predicted"/>